<evidence type="ECO:0000256" key="3">
    <source>
        <dbReference type="ARBA" id="ARBA00022705"/>
    </source>
</evidence>
<dbReference type="EMBL" id="BSNF01000001">
    <property type="protein sequence ID" value="GLQ04902.1"/>
    <property type="molecule type" value="Genomic_DNA"/>
</dbReference>
<evidence type="ECO:0000256" key="7">
    <source>
        <dbReference type="ARBA" id="ARBA00023125"/>
    </source>
</evidence>
<dbReference type="InterPro" id="IPR018312">
    <property type="entry name" value="Chromosome_initiator_DnaA_CS"/>
</dbReference>
<reference evidence="14" key="1">
    <citation type="journal article" date="2014" name="Int. J. Syst. Evol. Microbiol.">
        <title>Complete genome of a new Firmicutes species belonging to the dominant human colonic microbiota ('Ruminococcus bicirculans') reveals two chromosomes and a selective capacity to utilize plant glucans.</title>
        <authorList>
            <consortium name="NISC Comparative Sequencing Program"/>
            <person name="Wegmann U."/>
            <person name="Louis P."/>
            <person name="Goesmann A."/>
            <person name="Henrissat B."/>
            <person name="Duncan S.H."/>
            <person name="Flint H.J."/>
        </authorList>
    </citation>
    <scope>NUCLEOTIDE SEQUENCE</scope>
    <source>
        <strain evidence="14">NBRC 103408</strain>
    </source>
</reference>
<dbReference type="Pfam" id="PF11638">
    <property type="entry name" value="DnaA_N"/>
    <property type="match status" value="1"/>
</dbReference>
<dbReference type="Gene3D" id="1.10.1750.10">
    <property type="match status" value="1"/>
</dbReference>
<feature type="region of interest" description="Domain I, interacts with DnaA modulators" evidence="8">
    <location>
        <begin position="1"/>
        <end position="93"/>
    </location>
</feature>
<keyword evidence="5 8" id="KW-0067">ATP-binding</keyword>
<dbReference type="InterPro" id="IPR038454">
    <property type="entry name" value="DnaA_N_sf"/>
</dbReference>
<feature type="domain" description="AAA+ ATPase" evidence="12">
    <location>
        <begin position="164"/>
        <end position="292"/>
    </location>
</feature>
<keyword evidence="2 8" id="KW-0963">Cytoplasm</keyword>
<reference evidence="14" key="2">
    <citation type="submission" date="2023-01" db="EMBL/GenBank/DDBJ databases">
        <title>Draft genome sequence of Sneathiella chinensis strain NBRC 103408.</title>
        <authorList>
            <person name="Sun Q."/>
            <person name="Mori K."/>
        </authorList>
    </citation>
    <scope>NUCLEOTIDE SEQUENCE</scope>
    <source>
        <strain evidence="14">NBRC 103408</strain>
    </source>
</reference>
<dbReference type="SMART" id="SM00760">
    <property type="entry name" value="Bac_DnaA_C"/>
    <property type="match status" value="1"/>
</dbReference>
<dbReference type="InterPro" id="IPR001957">
    <property type="entry name" value="Chromosome_initiator_DnaA"/>
</dbReference>
<comment type="subcellular location">
    <subcellularLocation>
        <location evidence="8">Cytoplasm</location>
    </subcellularLocation>
</comment>
<evidence type="ECO:0000256" key="11">
    <source>
        <dbReference type="RuleBase" id="RU004227"/>
    </source>
</evidence>
<dbReference type="SUPFAM" id="SSF48295">
    <property type="entry name" value="TrpR-like"/>
    <property type="match status" value="1"/>
</dbReference>
<dbReference type="PROSITE" id="PS01008">
    <property type="entry name" value="DNAA"/>
    <property type="match status" value="1"/>
</dbReference>
<feature type="binding site" evidence="8">
    <location>
        <position position="177"/>
    </location>
    <ligand>
        <name>ATP</name>
        <dbReference type="ChEBI" id="CHEBI:30616"/>
    </ligand>
</feature>
<keyword evidence="4 8" id="KW-0547">Nucleotide-binding</keyword>
<dbReference type="HAMAP" id="MF_00377">
    <property type="entry name" value="DnaA_bact"/>
    <property type="match status" value="1"/>
</dbReference>
<dbReference type="InterPro" id="IPR024633">
    <property type="entry name" value="DnaA_N_dom"/>
</dbReference>
<dbReference type="Gene3D" id="1.10.8.60">
    <property type="match status" value="1"/>
</dbReference>
<evidence type="ECO:0000256" key="5">
    <source>
        <dbReference type="ARBA" id="ARBA00022840"/>
    </source>
</evidence>
<dbReference type="InterPro" id="IPR020591">
    <property type="entry name" value="Chromosome_initiator_DnaA-like"/>
</dbReference>
<evidence type="ECO:0000259" key="12">
    <source>
        <dbReference type="SMART" id="SM00382"/>
    </source>
</evidence>
<feature type="domain" description="Chromosomal replication initiator DnaA C-terminal" evidence="13">
    <location>
        <begin position="375"/>
        <end position="444"/>
    </location>
</feature>
<dbReference type="InterPro" id="IPR013317">
    <property type="entry name" value="DnaA_dom"/>
</dbReference>
<dbReference type="NCBIfam" id="TIGR00362">
    <property type="entry name" value="DnaA"/>
    <property type="match status" value="1"/>
</dbReference>
<dbReference type="PANTHER" id="PTHR30050:SF2">
    <property type="entry name" value="CHROMOSOMAL REPLICATION INITIATOR PROTEIN DNAA"/>
    <property type="match status" value="1"/>
</dbReference>
<dbReference type="SUPFAM" id="SSF52540">
    <property type="entry name" value="P-loop containing nucleoside triphosphate hydrolases"/>
    <property type="match status" value="1"/>
</dbReference>
<feature type="binding site" evidence="8">
    <location>
        <position position="175"/>
    </location>
    <ligand>
        <name>ATP</name>
        <dbReference type="ChEBI" id="CHEBI:30616"/>
    </ligand>
</feature>
<evidence type="ECO:0000256" key="9">
    <source>
        <dbReference type="NCBIfam" id="TIGR00362"/>
    </source>
</evidence>
<comment type="function">
    <text evidence="8 10">Plays an essential role in the initiation and regulation of chromosomal replication. ATP-DnaA binds to the origin of replication (oriC) to initiate formation of the DNA replication initiation complex once per cell cycle. Binds the DnaA box (a 9 base pair repeat at the origin) and separates the double-stranded (ds)DNA. Forms a right-handed helical filament on oriC DNA; dsDNA binds to the exterior of the filament while single-stranded (ss)DNA is stabiized in the filament's interior. The ATP-DnaA-oriC complex binds and stabilizes one strand of the AT-rich DNA unwinding element (DUE), permitting loading of DNA polymerase. After initiation quickly degrades to an ADP-DnaA complex that is not apt for DNA replication. Binds acidic phospholipids.</text>
</comment>
<keyword evidence="6 8" id="KW-0446">Lipid-binding</keyword>
<dbReference type="CDD" id="cd00009">
    <property type="entry name" value="AAA"/>
    <property type="match status" value="1"/>
</dbReference>
<proteinExistence type="inferred from homology"/>
<keyword evidence="7 8" id="KW-0238">DNA-binding</keyword>
<organism evidence="14 15">
    <name type="scientific">Sneathiella chinensis</name>
    <dbReference type="NCBI Taxonomy" id="349750"/>
    <lineage>
        <taxon>Bacteria</taxon>
        <taxon>Pseudomonadati</taxon>
        <taxon>Pseudomonadota</taxon>
        <taxon>Alphaproteobacteria</taxon>
        <taxon>Sneathiellales</taxon>
        <taxon>Sneathiellaceae</taxon>
        <taxon>Sneathiella</taxon>
    </lineage>
</organism>
<dbReference type="Pfam" id="PF00308">
    <property type="entry name" value="Bac_DnaA"/>
    <property type="match status" value="1"/>
</dbReference>
<comment type="subunit">
    <text evidence="8">Oligomerizes as a right-handed, spiral filament on DNA at oriC.</text>
</comment>
<evidence type="ECO:0000259" key="13">
    <source>
        <dbReference type="SMART" id="SM00760"/>
    </source>
</evidence>
<evidence type="ECO:0000256" key="6">
    <source>
        <dbReference type="ARBA" id="ARBA00023121"/>
    </source>
</evidence>
<evidence type="ECO:0000313" key="15">
    <source>
        <dbReference type="Proteomes" id="UP001161409"/>
    </source>
</evidence>
<protein>
    <recommendedName>
        <fullName evidence="8 9">Chromosomal replication initiator protein DnaA</fullName>
    </recommendedName>
</protein>
<evidence type="ECO:0000256" key="8">
    <source>
        <dbReference type="HAMAP-Rule" id="MF_00377"/>
    </source>
</evidence>
<dbReference type="SMART" id="SM00382">
    <property type="entry name" value="AAA"/>
    <property type="match status" value="1"/>
</dbReference>
<evidence type="ECO:0000256" key="10">
    <source>
        <dbReference type="RuleBase" id="RU000577"/>
    </source>
</evidence>
<accession>A0ABQ5U0P0</accession>
<dbReference type="PANTHER" id="PTHR30050">
    <property type="entry name" value="CHROMOSOMAL REPLICATION INITIATOR PROTEIN DNAA"/>
    <property type="match status" value="1"/>
</dbReference>
<dbReference type="InterPro" id="IPR027417">
    <property type="entry name" value="P-loop_NTPase"/>
</dbReference>
<feature type="region of interest" description="Domain IV, binds dsDNA" evidence="8">
    <location>
        <begin position="348"/>
        <end position="467"/>
    </location>
</feature>
<evidence type="ECO:0000313" key="14">
    <source>
        <dbReference type="EMBL" id="GLQ04902.1"/>
    </source>
</evidence>
<dbReference type="CDD" id="cd06571">
    <property type="entry name" value="Bac_DnaA_C"/>
    <property type="match status" value="1"/>
</dbReference>
<dbReference type="Gene3D" id="3.30.300.180">
    <property type="match status" value="1"/>
</dbReference>
<dbReference type="InterPro" id="IPR010921">
    <property type="entry name" value="Trp_repressor/repl_initiator"/>
</dbReference>
<gene>
    <name evidence="8 14" type="primary">dnaA</name>
    <name evidence="14" type="ORF">GCM10007924_01230</name>
</gene>
<feature type="binding site" evidence="8">
    <location>
        <position position="179"/>
    </location>
    <ligand>
        <name>ATP</name>
        <dbReference type="ChEBI" id="CHEBI:30616"/>
    </ligand>
</feature>
<comment type="similarity">
    <text evidence="1 8 11">Belongs to the DnaA family.</text>
</comment>
<keyword evidence="3 8" id="KW-0235">DNA replication</keyword>
<feature type="binding site" evidence="8">
    <location>
        <position position="178"/>
    </location>
    <ligand>
        <name>ATP</name>
        <dbReference type="ChEBI" id="CHEBI:30616"/>
    </ligand>
</feature>
<evidence type="ECO:0000256" key="4">
    <source>
        <dbReference type="ARBA" id="ARBA00022741"/>
    </source>
</evidence>
<dbReference type="PRINTS" id="PR00051">
    <property type="entry name" value="DNAA"/>
</dbReference>
<dbReference type="Pfam" id="PF08299">
    <property type="entry name" value="Bac_DnaA_C"/>
    <property type="match status" value="1"/>
</dbReference>
<dbReference type="RefSeq" id="WP_169558943.1">
    <property type="nucleotide sequence ID" value="NZ_BSNF01000001.1"/>
</dbReference>
<dbReference type="Proteomes" id="UP001161409">
    <property type="component" value="Unassembled WGS sequence"/>
</dbReference>
<name>A0ABQ5U0P0_9PROT</name>
<dbReference type="InterPro" id="IPR003593">
    <property type="entry name" value="AAA+_ATPase"/>
</dbReference>
<comment type="domain">
    <text evidence="8">Domain I is involved in oligomerization and binding regulators, domain II is flexibile and of varying length in different bacteria, domain III forms the AAA+ region, while domain IV binds dsDNA.</text>
</comment>
<comment type="caution">
    <text evidence="14">The sequence shown here is derived from an EMBL/GenBank/DDBJ whole genome shotgun (WGS) entry which is preliminary data.</text>
</comment>
<keyword evidence="15" id="KW-1185">Reference proteome</keyword>
<dbReference type="InterPro" id="IPR013159">
    <property type="entry name" value="DnaA_C"/>
</dbReference>
<dbReference type="Gene3D" id="3.40.50.300">
    <property type="entry name" value="P-loop containing nucleotide triphosphate hydrolases"/>
    <property type="match status" value="1"/>
</dbReference>
<sequence>MASQDPLSMTEPHFETWTRVRDRLRKEYGEATFNSWLKNIELEGVSNGHVIMTLPTKFLRDWVINNYANRIRQIWIGENGSVQSIDIHVKEASAAPAAGNAPDTADSTASNVQPISAAESFDANEKISAQLDPRFTFENFVVGKSNELAHAAARRVAEATDGVPFNPLYLYGGVGLGKTHLMHAIGHAIRANSPEKKVLYLSAEKFMYRFIRALRYKDTMNFKDQFRSVDVLMIDDVQFIAGKESTQEEFFHTFNALVDQNHQIIISGDRSPTDLEGMEERMRSRLGWGLVADIHPTDYELRLGILQSKVEQANIDIEPRILEFLAHRITSNVRELEGALNRVLAYSDLVGRAVTLESTQEVLRDLLRANDRRITIEEIQKRVAEHFNIRMSDMHSARRARAVARPRQVAMYLAKQLTSRSLPEIGRKFGGRDHTTVMHAVRKIDELREQDVSLSEDIDLLRRMLEG</sequence>
<evidence type="ECO:0000256" key="1">
    <source>
        <dbReference type="ARBA" id="ARBA00006583"/>
    </source>
</evidence>
<comment type="caution">
    <text evidence="8">Lacks conserved residue(s) required for the propagation of feature annotation.</text>
</comment>
<evidence type="ECO:0000256" key="2">
    <source>
        <dbReference type="ARBA" id="ARBA00022490"/>
    </source>
</evidence>